<accession>A0AAW2J5V9</accession>
<name>A0AAW2J5V9_9LAMI</name>
<reference evidence="1" key="2">
    <citation type="journal article" date="2024" name="Plant">
        <title>Genomic evolution and insights into agronomic trait innovations of Sesamum species.</title>
        <authorList>
            <person name="Miao H."/>
            <person name="Wang L."/>
            <person name="Qu L."/>
            <person name="Liu H."/>
            <person name="Sun Y."/>
            <person name="Le M."/>
            <person name="Wang Q."/>
            <person name="Wei S."/>
            <person name="Zheng Y."/>
            <person name="Lin W."/>
            <person name="Duan Y."/>
            <person name="Cao H."/>
            <person name="Xiong S."/>
            <person name="Wang X."/>
            <person name="Wei L."/>
            <person name="Li C."/>
            <person name="Ma Q."/>
            <person name="Ju M."/>
            <person name="Zhao R."/>
            <person name="Li G."/>
            <person name="Mu C."/>
            <person name="Tian Q."/>
            <person name="Mei H."/>
            <person name="Zhang T."/>
            <person name="Gao T."/>
            <person name="Zhang H."/>
        </authorList>
    </citation>
    <scope>NUCLEOTIDE SEQUENCE</scope>
    <source>
        <strain evidence="1">G01</strain>
    </source>
</reference>
<organism evidence="1">
    <name type="scientific">Sesamum angustifolium</name>
    <dbReference type="NCBI Taxonomy" id="2727405"/>
    <lineage>
        <taxon>Eukaryota</taxon>
        <taxon>Viridiplantae</taxon>
        <taxon>Streptophyta</taxon>
        <taxon>Embryophyta</taxon>
        <taxon>Tracheophyta</taxon>
        <taxon>Spermatophyta</taxon>
        <taxon>Magnoliopsida</taxon>
        <taxon>eudicotyledons</taxon>
        <taxon>Gunneridae</taxon>
        <taxon>Pentapetalae</taxon>
        <taxon>asterids</taxon>
        <taxon>lamiids</taxon>
        <taxon>Lamiales</taxon>
        <taxon>Pedaliaceae</taxon>
        <taxon>Sesamum</taxon>
    </lineage>
</organism>
<sequence>MTGILGSDSARLVLGLEESWQSNTYEDCILDMASNGYVVRHGNHKPYLVQSEYVTRTVDSNKGSVSCQYVTESSPMHFETV</sequence>
<proteinExistence type="predicted"/>
<evidence type="ECO:0000313" key="1">
    <source>
        <dbReference type="EMBL" id="KAL0288985.1"/>
    </source>
</evidence>
<comment type="caution">
    <text evidence="1">The sequence shown here is derived from an EMBL/GenBank/DDBJ whole genome shotgun (WGS) entry which is preliminary data.</text>
</comment>
<dbReference type="AlphaFoldDB" id="A0AAW2J5V9"/>
<reference evidence="1" key="1">
    <citation type="submission" date="2020-06" db="EMBL/GenBank/DDBJ databases">
        <authorList>
            <person name="Li T."/>
            <person name="Hu X."/>
            <person name="Zhang T."/>
            <person name="Song X."/>
            <person name="Zhang H."/>
            <person name="Dai N."/>
            <person name="Sheng W."/>
            <person name="Hou X."/>
            <person name="Wei L."/>
        </authorList>
    </citation>
    <scope>NUCLEOTIDE SEQUENCE</scope>
    <source>
        <strain evidence="1">G01</strain>
        <tissue evidence="1">Leaf</tissue>
    </source>
</reference>
<dbReference type="EMBL" id="JACGWK010001420">
    <property type="protein sequence ID" value="KAL0288985.1"/>
    <property type="molecule type" value="Genomic_DNA"/>
</dbReference>
<gene>
    <name evidence="1" type="ORF">Sangu_2633200</name>
</gene>
<protein>
    <submittedName>
        <fullName evidence="1">Uncharacterized protein</fullName>
    </submittedName>
</protein>